<keyword evidence="1" id="KW-0328">Glycosyltransferase</keyword>
<evidence type="ECO:0000313" key="5">
    <source>
        <dbReference type="Proteomes" id="UP001241748"/>
    </source>
</evidence>
<keyword evidence="2 4" id="KW-0808">Transferase</keyword>
<evidence type="ECO:0000256" key="3">
    <source>
        <dbReference type="ARBA" id="ARBA00022723"/>
    </source>
</evidence>
<dbReference type="PANTHER" id="PTHR13778">
    <property type="entry name" value="GLYCOSYLTRANSFERASE 8 DOMAIN-CONTAINING PROTEIN"/>
    <property type="match status" value="1"/>
</dbReference>
<keyword evidence="3" id="KW-0479">Metal-binding</keyword>
<protein>
    <submittedName>
        <fullName evidence="4">Glycosyltransferase family 8 protein</fullName>
        <ecNumber evidence="4">2.-.-.-</ecNumber>
    </submittedName>
</protein>
<dbReference type="EC" id="2.-.-.-" evidence="4"/>
<proteinExistence type="predicted"/>
<sequence>METLQIVTVSNDNYAKHTAVLLTSLLENKKSNNPINIYIIGSISEGNKSNLKESVKRFGIGITFFSIDPALFQNFKLTKHFKQEVYYRLLIPQLLESTINKAIYLDSDMIIRDDITQLWDINIDDYFLAASRKSYLKRKQKELSIPNEFGYFNSGVMVINLSKWRENNVYQLVIDYLINNESKIDYVDQDGLNGVLYDKYLNFDKRWNLTTGDLKRLKNKKINPSIIHFSGKDKPWKNGHKYQNEYFKYLNLTIWNEND</sequence>
<dbReference type="SUPFAM" id="SSF53448">
    <property type="entry name" value="Nucleotide-diphospho-sugar transferases"/>
    <property type="match status" value="1"/>
</dbReference>
<dbReference type="GO" id="GO:0016740">
    <property type="term" value="F:transferase activity"/>
    <property type="evidence" value="ECO:0007669"/>
    <property type="project" value="UniProtKB-KW"/>
</dbReference>
<dbReference type="PANTHER" id="PTHR13778:SF47">
    <property type="entry name" value="LIPOPOLYSACCHARIDE 1,3-GALACTOSYLTRANSFERASE"/>
    <property type="match status" value="1"/>
</dbReference>
<evidence type="ECO:0000256" key="2">
    <source>
        <dbReference type="ARBA" id="ARBA00022679"/>
    </source>
</evidence>
<reference evidence="4 5" key="1">
    <citation type="submission" date="2024-05" db="EMBL/GenBank/DDBJ databases">
        <authorList>
            <person name="Venkateswaran K."/>
        </authorList>
    </citation>
    <scope>NUCLEOTIDE SEQUENCE [LARGE SCALE GENOMIC DNA]</scope>
    <source>
        <strain evidence="4 5">179-C4-2-HS</strain>
    </source>
</reference>
<dbReference type="Proteomes" id="UP001241748">
    <property type="component" value="Unassembled WGS sequence"/>
</dbReference>
<dbReference type="CDD" id="cd04194">
    <property type="entry name" value="GT8_A4GalT_like"/>
    <property type="match status" value="1"/>
</dbReference>
<dbReference type="InterPro" id="IPR029044">
    <property type="entry name" value="Nucleotide-diphossugar_trans"/>
</dbReference>
<dbReference type="InterPro" id="IPR050748">
    <property type="entry name" value="Glycosyltrans_8_dom-fam"/>
</dbReference>
<dbReference type="Gene3D" id="3.90.550.10">
    <property type="entry name" value="Spore Coat Polysaccharide Biosynthesis Protein SpsA, Chain A"/>
    <property type="match status" value="1"/>
</dbReference>
<dbReference type="Pfam" id="PF01501">
    <property type="entry name" value="Glyco_transf_8"/>
    <property type="match status" value="1"/>
</dbReference>
<organism evidence="4 5">
    <name type="scientific">Neobacillus driksii</name>
    <dbReference type="NCBI Taxonomy" id="3035913"/>
    <lineage>
        <taxon>Bacteria</taxon>
        <taxon>Bacillati</taxon>
        <taxon>Bacillota</taxon>
        <taxon>Bacilli</taxon>
        <taxon>Bacillales</taxon>
        <taxon>Bacillaceae</taxon>
        <taxon>Neobacillus</taxon>
    </lineage>
</organism>
<name>A0ABV4YPT9_9BACI</name>
<evidence type="ECO:0000313" key="4">
    <source>
        <dbReference type="EMBL" id="MFB3166860.1"/>
    </source>
</evidence>
<evidence type="ECO:0000256" key="1">
    <source>
        <dbReference type="ARBA" id="ARBA00022676"/>
    </source>
</evidence>
<dbReference type="RefSeq" id="WP_306075425.1">
    <property type="nucleotide sequence ID" value="NZ_JAROBZ020000001.1"/>
</dbReference>
<gene>
    <name evidence="4" type="ORF">P5G62_007040</name>
</gene>
<dbReference type="EMBL" id="JAROBZ020000001">
    <property type="protein sequence ID" value="MFB3166860.1"/>
    <property type="molecule type" value="Genomic_DNA"/>
</dbReference>
<keyword evidence="5" id="KW-1185">Reference proteome</keyword>
<dbReference type="InterPro" id="IPR002495">
    <property type="entry name" value="Glyco_trans_8"/>
</dbReference>
<comment type="caution">
    <text evidence="4">The sequence shown here is derived from an EMBL/GenBank/DDBJ whole genome shotgun (WGS) entry which is preliminary data.</text>
</comment>
<accession>A0ABV4YPT9</accession>